<evidence type="ECO:0000313" key="3">
    <source>
        <dbReference type="Proteomes" id="UP000629468"/>
    </source>
</evidence>
<proteinExistence type="predicted"/>
<accession>A0A8H7FBT7</accession>
<reference evidence="2 3" key="1">
    <citation type="journal article" name="Sci. Rep.">
        <title>Telomere-to-telomere assembled and centromere annotated genomes of the two main subspecies of the button mushroom Agaricus bisporus reveal especially polymorphic chromosome ends.</title>
        <authorList>
            <person name="Sonnenberg A.S.M."/>
            <person name="Sedaghat-Telgerd N."/>
            <person name="Lavrijssen B."/>
            <person name="Ohm R.A."/>
            <person name="Hendrickx P.M."/>
            <person name="Scholtmeijer K."/>
            <person name="Baars J.J.P."/>
            <person name="van Peer A."/>
        </authorList>
    </citation>
    <scope>NUCLEOTIDE SEQUENCE [LARGE SCALE GENOMIC DNA]</scope>
    <source>
        <strain evidence="2 3">H119_p4</strain>
    </source>
</reference>
<dbReference type="PANTHER" id="PTHR13490">
    <property type="entry name" value="MITOCHONDRIAL 28S RIBOSOMAL PROTEIN S28"/>
    <property type="match status" value="1"/>
</dbReference>
<dbReference type="Proteomes" id="UP000629468">
    <property type="component" value="Unassembled WGS sequence"/>
</dbReference>
<dbReference type="InterPro" id="IPR019349">
    <property type="entry name" value="Ribosomal_mS35_mit"/>
</dbReference>
<comment type="caution">
    <text evidence="2">The sequence shown here is derived from an EMBL/GenBank/DDBJ whole genome shotgun (WGS) entry which is preliminary data.</text>
</comment>
<protein>
    <recommendedName>
        <fullName evidence="1">Small ribosomal subunit protein mS35 mitochondrial conserved domain-containing protein</fullName>
    </recommendedName>
</protein>
<name>A0A8H7FBT7_AGABI</name>
<dbReference type="GO" id="GO:0032543">
    <property type="term" value="P:mitochondrial translation"/>
    <property type="evidence" value="ECO:0007669"/>
    <property type="project" value="InterPro"/>
</dbReference>
<feature type="domain" description="Small ribosomal subunit protein mS35 mitochondrial conserved" evidence="1">
    <location>
        <begin position="100"/>
        <end position="253"/>
    </location>
</feature>
<sequence length="269" mass="30299">MASSLSLLTRRTLLSHATAPSSPQILSRFFSASSPACARRTKTKLEEDIDMDELMEYLEDPGTNDSPSSSHLMLQEQRIVRHYLRLIEHEMPHLAALRKPFVPPTSEQPLVVRSIEYVGSKPTIKRSMVVAVDDLPLKDEKALKRLVLLAGPRWTPSPPADAGISKHAEWKHGFVKISCEDFMQPARNLKWISDTLDRLVERANSPAKEDGVWDGLPVDLRHVMAKSKKGKKGDHLRGRVLAKPTLRDFPREWLPKLPTTHEQPSLSSS</sequence>
<dbReference type="GO" id="GO:0003735">
    <property type="term" value="F:structural constituent of ribosome"/>
    <property type="evidence" value="ECO:0007669"/>
    <property type="project" value="InterPro"/>
</dbReference>
<dbReference type="EMBL" id="JABXXO010000001">
    <property type="protein sequence ID" value="KAF7784668.1"/>
    <property type="molecule type" value="Genomic_DNA"/>
</dbReference>
<dbReference type="AlphaFoldDB" id="A0A8H7FBT7"/>
<dbReference type="Pfam" id="PF10213">
    <property type="entry name" value="MRP-S28"/>
    <property type="match status" value="1"/>
</dbReference>
<dbReference type="PANTHER" id="PTHR13490:SF0">
    <property type="entry name" value="SMALL RIBOSOMAL SUBUNIT PROTEIN MS35"/>
    <property type="match status" value="1"/>
</dbReference>
<dbReference type="InterPro" id="IPR039848">
    <property type="entry name" value="Ribosomal_mS35_mt"/>
</dbReference>
<evidence type="ECO:0000259" key="1">
    <source>
        <dbReference type="Pfam" id="PF10213"/>
    </source>
</evidence>
<gene>
    <name evidence="2" type="ORF">Agabi119p4_833</name>
</gene>
<organism evidence="2 3">
    <name type="scientific">Agaricus bisporus var. burnettii</name>
    <dbReference type="NCBI Taxonomy" id="192524"/>
    <lineage>
        <taxon>Eukaryota</taxon>
        <taxon>Fungi</taxon>
        <taxon>Dikarya</taxon>
        <taxon>Basidiomycota</taxon>
        <taxon>Agaricomycotina</taxon>
        <taxon>Agaricomycetes</taxon>
        <taxon>Agaricomycetidae</taxon>
        <taxon>Agaricales</taxon>
        <taxon>Agaricineae</taxon>
        <taxon>Agaricaceae</taxon>
        <taxon>Agaricus</taxon>
    </lineage>
</organism>
<dbReference type="GO" id="GO:0005763">
    <property type="term" value="C:mitochondrial small ribosomal subunit"/>
    <property type="evidence" value="ECO:0007669"/>
    <property type="project" value="TreeGrafter"/>
</dbReference>
<evidence type="ECO:0000313" key="2">
    <source>
        <dbReference type="EMBL" id="KAF7784668.1"/>
    </source>
</evidence>